<reference evidence="1 2" key="1">
    <citation type="submission" date="2023-01" db="EMBL/GenBank/DDBJ databases">
        <authorList>
            <person name="Whitehead M."/>
        </authorList>
    </citation>
    <scope>NUCLEOTIDE SEQUENCE [LARGE SCALE GENOMIC DNA]</scope>
</reference>
<protein>
    <submittedName>
        <fullName evidence="1">Uncharacterized protein</fullName>
    </submittedName>
</protein>
<gene>
    <name evidence="1" type="ORF">MEUPH1_LOCUS906</name>
</gene>
<dbReference type="Proteomes" id="UP001160148">
    <property type="component" value="Unassembled WGS sequence"/>
</dbReference>
<evidence type="ECO:0000313" key="2">
    <source>
        <dbReference type="Proteomes" id="UP001160148"/>
    </source>
</evidence>
<name>A0AAV0VHF0_9HEMI</name>
<sequence>MDVVNDLMSKSELIYSTDYEPDYKPEEFDGGDLGIYVVEMVSSAVIGEHEDVLEPFCRRDSKGFQVSTREIDVLRSSAGDGPDIRLPSGPIVLESDEEVRQAVILLLLFLFIDQVAYNIIT</sequence>
<dbReference type="AlphaFoldDB" id="A0AAV0VHF0"/>
<dbReference type="EMBL" id="CARXXK010000001">
    <property type="protein sequence ID" value="CAI6343673.1"/>
    <property type="molecule type" value="Genomic_DNA"/>
</dbReference>
<comment type="caution">
    <text evidence="1">The sequence shown here is derived from an EMBL/GenBank/DDBJ whole genome shotgun (WGS) entry which is preliminary data.</text>
</comment>
<organism evidence="1 2">
    <name type="scientific">Macrosiphum euphorbiae</name>
    <name type="common">potato aphid</name>
    <dbReference type="NCBI Taxonomy" id="13131"/>
    <lineage>
        <taxon>Eukaryota</taxon>
        <taxon>Metazoa</taxon>
        <taxon>Ecdysozoa</taxon>
        <taxon>Arthropoda</taxon>
        <taxon>Hexapoda</taxon>
        <taxon>Insecta</taxon>
        <taxon>Pterygota</taxon>
        <taxon>Neoptera</taxon>
        <taxon>Paraneoptera</taxon>
        <taxon>Hemiptera</taxon>
        <taxon>Sternorrhyncha</taxon>
        <taxon>Aphidomorpha</taxon>
        <taxon>Aphidoidea</taxon>
        <taxon>Aphididae</taxon>
        <taxon>Macrosiphini</taxon>
        <taxon>Macrosiphum</taxon>
    </lineage>
</organism>
<proteinExistence type="predicted"/>
<keyword evidence="2" id="KW-1185">Reference proteome</keyword>
<evidence type="ECO:0000313" key="1">
    <source>
        <dbReference type="EMBL" id="CAI6343673.1"/>
    </source>
</evidence>
<accession>A0AAV0VHF0</accession>